<dbReference type="OrthoDB" id="10249433at2759"/>
<dbReference type="HOGENOM" id="CLU_026209_5_2_1"/>
<dbReference type="AlphaFoldDB" id="A0A067NXF3"/>
<evidence type="ECO:0000259" key="1">
    <source>
        <dbReference type="Pfam" id="PF12146"/>
    </source>
</evidence>
<sequence>MAEFVEAWLAGPNATQFYTRTYPAESPKAVVVFLHGFAEHIGRYTHIHPRLAQNGVAVFAFDLRGFGKTAQDTEKKSSHSSYGKTSWPENFADIEWAIKHVRKEYPGIPVFLMGHSMGAALALGFVTRNSAPPDPEVIKSLSGVISQSPLVHQTYPASKALRWVGGKASMLAPSTLIPAPVKAEHLSHDDEFNSSYLKDPLIKPSGSLKGIHDMLTGGEQLLEVHYKHWPESLPVYIVHGSEDKVTCPKASKAFHDKISAHKKQYELIEGGFHELQNEPDGVKEKVYDGIFAFIEAHLGVTPKL</sequence>
<evidence type="ECO:0000313" key="3">
    <source>
        <dbReference type="Proteomes" id="UP000027073"/>
    </source>
</evidence>
<dbReference type="PANTHER" id="PTHR11614">
    <property type="entry name" value="PHOSPHOLIPASE-RELATED"/>
    <property type="match status" value="1"/>
</dbReference>
<dbReference type="SUPFAM" id="SSF53474">
    <property type="entry name" value="alpha/beta-Hydrolases"/>
    <property type="match status" value="1"/>
</dbReference>
<reference evidence="3" key="1">
    <citation type="journal article" date="2014" name="Proc. Natl. Acad. Sci. U.S.A.">
        <title>Extensive sampling of basidiomycete genomes demonstrates inadequacy of the white-rot/brown-rot paradigm for wood decay fungi.</title>
        <authorList>
            <person name="Riley R."/>
            <person name="Salamov A.A."/>
            <person name="Brown D.W."/>
            <person name="Nagy L.G."/>
            <person name="Floudas D."/>
            <person name="Held B.W."/>
            <person name="Levasseur A."/>
            <person name="Lombard V."/>
            <person name="Morin E."/>
            <person name="Otillar R."/>
            <person name="Lindquist E.A."/>
            <person name="Sun H."/>
            <person name="LaButti K.M."/>
            <person name="Schmutz J."/>
            <person name="Jabbour D."/>
            <person name="Luo H."/>
            <person name="Baker S.E."/>
            <person name="Pisabarro A.G."/>
            <person name="Walton J.D."/>
            <person name="Blanchette R.A."/>
            <person name="Henrissat B."/>
            <person name="Martin F."/>
            <person name="Cullen D."/>
            <person name="Hibbett D.S."/>
            <person name="Grigoriev I.V."/>
        </authorList>
    </citation>
    <scope>NUCLEOTIDE SEQUENCE [LARGE SCALE GENOMIC DNA]</scope>
    <source>
        <strain evidence="3">PC15</strain>
    </source>
</reference>
<dbReference type="Pfam" id="PF12146">
    <property type="entry name" value="Hydrolase_4"/>
    <property type="match status" value="1"/>
</dbReference>
<dbReference type="FunCoup" id="A0A067NXF3">
    <property type="interactions" value="143"/>
</dbReference>
<dbReference type="InterPro" id="IPR029058">
    <property type="entry name" value="AB_hydrolase_fold"/>
</dbReference>
<feature type="domain" description="Serine aminopeptidase S33" evidence="1">
    <location>
        <begin position="26"/>
        <end position="280"/>
    </location>
</feature>
<dbReference type="InterPro" id="IPR051044">
    <property type="entry name" value="MAG_DAG_Lipase"/>
</dbReference>
<dbReference type="Proteomes" id="UP000027073">
    <property type="component" value="Unassembled WGS sequence"/>
</dbReference>
<name>A0A067NXF3_PLEO1</name>
<organism evidence="2 3">
    <name type="scientific">Pleurotus ostreatus (strain PC15)</name>
    <name type="common">Oyster mushroom</name>
    <dbReference type="NCBI Taxonomy" id="1137138"/>
    <lineage>
        <taxon>Eukaryota</taxon>
        <taxon>Fungi</taxon>
        <taxon>Dikarya</taxon>
        <taxon>Basidiomycota</taxon>
        <taxon>Agaricomycotina</taxon>
        <taxon>Agaricomycetes</taxon>
        <taxon>Agaricomycetidae</taxon>
        <taxon>Agaricales</taxon>
        <taxon>Pleurotineae</taxon>
        <taxon>Pleurotaceae</taxon>
        <taxon>Pleurotus</taxon>
    </lineage>
</organism>
<dbReference type="VEuPathDB" id="FungiDB:PLEOSDRAFT_1104952"/>
<dbReference type="InterPro" id="IPR022742">
    <property type="entry name" value="Hydrolase_4"/>
</dbReference>
<proteinExistence type="predicted"/>
<accession>A0A067NXF3</accession>
<dbReference type="EMBL" id="KL198008">
    <property type="protein sequence ID" value="KDQ28286.1"/>
    <property type="molecule type" value="Genomic_DNA"/>
</dbReference>
<dbReference type="STRING" id="1137138.A0A067NXF3"/>
<evidence type="ECO:0000313" key="2">
    <source>
        <dbReference type="EMBL" id="KDQ28286.1"/>
    </source>
</evidence>
<protein>
    <recommendedName>
        <fullName evidence="1">Serine aminopeptidase S33 domain-containing protein</fullName>
    </recommendedName>
</protein>
<dbReference type="InParanoid" id="A0A067NXF3"/>
<dbReference type="Gene3D" id="3.40.50.1820">
    <property type="entry name" value="alpha/beta hydrolase"/>
    <property type="match status" value="1"/>
</dbReference>
<gene>
    <name evidence="2" type="ORF">PLEOSDRAFT_1104952</name>
</gene>